<organism evidence="3 4">
    <name type="scientific">Haloterrigena turkmenica (strain ATCC 51198 / DSM 5511 / JCM 9101 / NCIMB 13204 / VKM B-1734 / 4k)</name>
    <name type="common">Halococcus turkmenicus</name>
    <dbReference type="NCBI Taxonomy" id="543526"/>
    <lineage>
        <taxon>Archaea</taxon>
        <taxon>Methanobacteriati</taxon>
        <taxon>Methanobacteriota</taxon>
        <taxon>Stenosarchaea group</taxon>
        <taxon>Halobacteria</taxon>
        <taxon>Halobacteriales</taxon>
        <taxon>Natrialbaceae</taxon>
        <taxon>Haloterrigena</taxon>
    </lineage>
</organism>
<feature type="domain" description="NAD-dependent epimerase/dehydratase" evidence="2">
    <location>
        <begin position="19"/>
        <end position="199"/>
    </location>
</feature>
<evidence type="ECO:0000313" key="4">
    <source>
        <dbReference type="Proteomes" id="UP000001903"/>
    </source>
</evidence>
<reference evidence="3 4" key="1">
    <citation type="journal article" date="2010" name="Stand. Genomic Sci.">
        <title>Complete genome sequence of Haloterrigena turkmenica type strain (4k).</title>
        <authorList>
            <person name="Saunders E."/>
            <person name="Tindall B.J."/>
            <person name="Fahnrich R."/>
            <person name="Lapidus A."/>
            <person name="Copeland A."/>
            <person name="Del Rio T.G."/>
            <person name="Lucas S."/>
            <person name="Chen F."/>
            <person name="Tice H."/>
            <person name="Cheng J.F."/>
            <person name="Han C."/>
            <person name="Detter J.C."/>
            <person name="Bruce D."/>
            <person name="Goodwin L."/>
            <person name="Chain P."/>
            <person name="Pitluck S."/>
            <person name="Pati A."/>
            <person name="Ivanova N."/>
            <person name="Mavromatis K."/>
            <person name="Chen A."/>
            <person name="Palaniappan K."/>
            <person name="Land M."/>
            <person name="Hauser L."/>
            <person name="Chang Y.J."/>
            <person name="Jeffries C.D."/>
            <person name="Brettin T."/>
            <person name="Rohde M."/>
            <person name="Goker M."/>
            <person name="Bristow J."/>
            <person name="Eisen J.A."/>
            <person name="Markowitz V."/>
            <person name="Hugenholtz P."/>
            <person name="Klenk H.P."/>
            <person name="Kyrpides N.C."/>
        </authorList>
    </citation>
    <scope>NUCLEOTIDE SEQUENCE [LARGE SCALE GENOMIC DNA]</scope>
    <source>
        <strain evidence="4">ATCC 51198 / DSM 5511 / JCM 9101 / NCIMB 13204 / VKM B-1734 / 4k</strain>
    </source>
</reference>
<dbReference type="GeneID" id="8741046"/>
<dbReference type="AlphaFoldDB" id="D2RVK6"/>
<dbReference type="CDD" id="cd08946">
    <property type="entry name" value="SDR_e"/>
    <property type="match status" value="1"/>
</dbReference>
<dbReference type="HOGENOM" id="CLU_053163_0_0_2"/>
<name>D2RVK6_HALTV</name>
<dbReference type="eggNOG" id="arCOG01369">
    <property type="taxonomic scope" value="Archaea"/>
</dbReference>
<dbReference type="RefSeq" id="WP_012941692.1">
    <property type="nucleotide sequence ID" value="NC_013743.1"/>
</dbReference>
<dbReference type="InterPro" id="IPR001509">
    <property type="entry name" value="Epimerase_deHydtase"/>
</dbReference>
<protein>
    <submittedName>
        <fullName evidence="3">NAD-dependent epimerase/dehydratase</fullName>
    </submittedName>
</protein>
<feature type="compositionally biased region" description="Acidic residues" evidence="1">
    <location>
        <begin position="201"/>
        <end position="211"/>
    </location>
</feature>
<dbReference type="EMBL" id="CP001860">
    <property type="protein sequence ID" value="ADB59370.1"/>
    <property type="molecule type" value="Genomic_DNA"/>
</dbReference>
<dbReference type="SUPFAM" id="SSF51735">
    <property type="entry name" value="NAD(P)-binding Rossmann-fold domains"/>
    <property type="match status" value="1"/>
</dbReference>
<evidence type="ECO:0000259" key="2">
    <source>
        <dbReference type="Pfam" id="PF01370"/>
    </source>
</evidence>
<dbReference type="Pfam" id="PF01370">
    <property type="entry name" value="Epimerase"/>
    <property type="match status" value="1"/>
</dbReference>
<dbReference type="Gene3D" id="3.40.50.720">
    <property type="entry name" value="NAD(P)-binding Rossmann-like Domain"/>
    <property type="match status" value="1"/>
</dbReference>
<dbReference type="STRING" id="543526.Htur_0472"/>
<dbReference type="PANTHER" id="PTHR43103">
    <property type="entry name" value="NUCLEOSIDE-DIPHOSPHATE-SUGAR EPIMERASE"/>
    <property type="match status" value="1"/>
</dbReference>
<proteinExistence type="predicted"/>
<dbReference type="PANTHER" id="PTHR43103:SF6">
    <property type="entry name" value="PUTATIVE-RELATED"/>
    <property type="match status" value="1"/>
</dbReference>
<dbReference type="Proteomes" id="UP000001903">
    <property type="component" value="Chromosome"/>
</dbReference>
<evidence type="ECO:0000313" key="3">
    <source>
        <dbReference type="EMBL" id="ADB59370.1"/>
    </source>
</evidence>
<sequence length="309" mass="33411">MAETELSTPEFEYDIESAIVTGATGDVGSWVVDRLADRGVDVVGVDFDRPDGVRANVDFRGVDLTEGVDTWETIAEVDPDAVVHLAALSDPLENPSTRLFENNVTSAYNVLQAAGREGIDVVWSSSQATYGALFAESTWTPDYLPIDEAHDRRPEDAYGLSKVCGEEIAKSMARRYEISVATIRPATIFSPTKERARPTEDGSDLSSEEPTGDFASYVDVRDVARMIEAALAADLKGHEEFLCVADENYLGRPTAELVETVCGPIPGAVDLEGKESALSNAKAADVLGWMPAHSWHEGPDEDVSGPTWL</sequence>
<feature type="region of interest" description="Disordered" evidence="1">
    <location>
        <begin position="189"/>
        <end position="211"/>
    </location>
</feature>
<dbReference type="InterPro" id="IPR036291">
    <property type="entry name" value="NAD(P)-bd_dom_sf"/>
</dbReference>
<dbReference type="KEGG" id="htu:Htur_0472"/>
<keyword evidence="4" id="KW-1185">Reference proteome</keyword>
<accession>D2RVK6</accession>
<evidence type="ECO:0000256" key="1">
    <source>
        <dbReference type="SAM" id="MobiDB-lite"/>
    </source>
</evidence>
<dbReference type="OrthoDB" id="200501at2157"/>
<gene>
    <name evidence="3" type="ordered locus">Htur_0472</name>
</gene>